<dbReference type="Proteomes" id="UP000641206">
    <property type="component" value="Unassembled WGS sequence"/>
</dbReference>
<dbReference type="InterPro" id="IPR052902">
    <property type="entry name" value="ABC-2_transporter"/>
</dbReference>
<feature type="transmembrane region" description="Helical" evidence="5">
    <location>
        <begin position="122"/>
        <end position="141"/>
    </location>
</feature>
<dbReference type="InterPro" id="IPR013525">
    <property type="entry name" value="ABC2_TM"/>
</dbReference>
<reference evidence="8" key="1">
    <citation type="journal article" date="2019" name="Int. J. Syst. Evol. Microbiol.">
        <title>The Global Catalogue of Microorganisms (GCM) 10K type strain sequencing project: providing services to taxonomists for standard genome sequencing and annotation.</title>
        <authorList>
            <consortium name="The Broad Institute Genomics Platform"/>
            <consortium name="The Broad Institute Genome Sequencing Center for Infectious Disease"/>
            <person name="Wu L."/>
            <person name="Ma J."/>
        </authorList>
    </citation>
    <scope>NUCLEOTIDE SEQUENCE [LARGE SCALE GENOMIC DNA]</scope>
    <source>
        <strain evidence="8">CGMCC 1.7693</strain>
    </source>
</reference>
<comment type="subcellular location">
    <subcellularLocation>
        <location evidence="1">Membrane</location>
        <topology evidence="1">Multi-pass membrane protein</topology>
    </subcellularLocation>
</comment>
<dbReference type="PANTHER" id="PTHR43027:SF1">
    <property type="entry name" value="DOXORUBICIN RESISTANCE ABC TRANSPORTER PERMEASE PROTEIN DRRC-RELATED"/>
    <property type="match status" value="1"/>
</dbReference>
<evidence type="ECO:0000313" key="8">
    <source>
        <dbReference type="Proteomes" id="UP000641206"/>
    </source>
</evidence>
<evidence type="ECO:0000259" key="6">
    <source>
        <dbReference type="Pfam" id="PF01061"/>
    </source>
</evidence>
<organism evidence="7 8">
    <name type="scientific">Oceanobacillus neutriphilus</name>
    <dbReference type="NCBI Taxonomy" id="531815"/>
    <lineage>
        <taxon>Bacteria</taxon>
        <taxon>Bacillati</taxon>
        <taxon>Bacillota</taxon>
        <taxon>Bacilli</taxon>
        <taxon>Bacillales</taxon>
        <taxon>Bacillaceae</taxon>
        <taxon>Oceanobacillus</taxon>
    </lineage>
</organism>
<dbReference type="Pfam" id="PF01061">
    <property type="entry name" value="ABC2_membrane"/>
    <property type="match status" value="1"/>
</dbReference>
<keyword evidence="3 5" id="KW-1133">Transmembrane helix</keyword>
<gene>
    <name evidence="7" type="ORF">GCM10011346_50890</name>
</gene>
<feature type="transmembrane region" description="Helical" evidence="5">
    <location>
        <begin position="49"/>
        <end position="75"/>
    </location>
</feature>
<keyword evidence="4 5" id="KW-0472">Membrane</keyword>
<keyword evidence="2 5" id="KW-0812">Transmembrane</keyword>
<feature type="domain" description="ABC-2 type transporter transmembrane" evidence="6">
    <location>
        <begin position="9"/>
        <end position="161"/>
    </location>
</feature>
<feature type="transmembrane region" description="Helical" evidence="5">
    <location>
        <begin position="87"/>
        <end position="110"/>
    </location>
</feature>
<evidence type="ECO:0000256" key="5">
    <source>
        <dbReference type="SAM" id="Phobius"/>
    </source>
</evidence>
<accession>A0ABQ2P344</accession>
<proteinExistence type="predicted"/>
<dbReference type="PANTHER" id="PTHR43027">
    <property type="entry name" value="DOXORUBICIN RESISTANCE ABC TRANSPORTER PERMEASE PROTEIN DRRC-RELATED"/>
    <property type="match status" value="1"/>
</dbReference>
<protein>
    <submittedName>
        <fullName evidence="7">Transport permease protein</fullName>
    </submittedName>
</protein>
<name>A0ABQ2P344_9BACI</name>
<keyword evidence="8" id="KW-1185">Reference proteome</keyword>
<sequence length="201" mass="22337">MSSYDYYGVSMVILSALLIIMTATNAFMEGRVKQANIRMIYAPIPKFEIYLSKIISTYILGTLAFSSILIIGQYFFYINYGGTNLPYILLIVNMLVLFGSCFGTMMCCLLGDEEKASSISQLPVLLFSAFGGIFFSVYGLGKMVAAISCLSPVRWIMECAFRIIYDNDFALLLPVTFSLLGASIVCIVICQLTFKPEEFTC</sequence>
<evidence type="ECO:0000256" key="4">
    <source>
        <dbReference type="ARBA" id="ARBA00023136"/>
    </source>
</evidence>
<feature type="transmembrane region" description="Helical" evidence="5">
    <location>
        <begin position="6"/>
        <end position="28"/>
    </location>
</feature>
<evidence type="ECO:0000256" key="1">
    <source>
        <dbReference type="ARBA" id="ARBA00004141"/>
    </source>
</evidence>
<evidence type="ECO:0000256" key="2">
    <source>
        <dbReference type="ARBA" id="ARBA00022692"/>
    </source>
</evidence>
<evidence type="ECO:0000256" key="3">
    <source>
        <dbReference type="ARBA" id="ARBA00022989"/>
    </source>
</evidence>
<feature type="transmembrane region" description="Helical" evidence="5">
    <location>
        <begin position="171"/>
        <end position="194"/>
    </location>
</feature>
<dbReference type="EMBL" id="BMLW01000023">
    <property type="protein sequence ID" value="GGP16937.1"/>
    <property type="molecule type" value="Genomic_DNA"/>
</dbReference>
<comment type="caution">
    <text evidence="7">The sequence shown here is derived from an EMBL/GenBank/DDBJ whole genome shotgun (WGS) entry which is preliminary data.</text>
</comment>
<evidence type="ECO:0000313" key="7">
    <source>
        <dbReference type="EMBL" id="GGP16937.1"/>
    </source>
</evidence>